<dbReference type="EMBL" id="CAAALY010022827">
    <property type="protein sequence ID" value="VEL14934.1"/>
    <property type="molecule type" value="Genomic_DNA"/>
</dbReference>
<proteinExistence type="predicted"/>
<comment type="caution">
    <text evidence="1">The sequence shown here is derived from an EMBL/GenBank/DDBJ whole genome shotgun (WGS) entry which is preliminary data.</text>
</comment>
<dbReference type="AlphaFoldDB" id="A0A3S4ZY63"/>
<sequence>MLIYTHVRVPEDIHKPRPFACPTLARPISQPPHDEPLRRTACPPIEHLPPPPQVWTGAHHSACIVDRQFRARLHDRLVHDADSQQMVTASYSSFAFRSLVRRLHESPSPPTPPMLMPPLAAPLVPHTHTYTHRLCQTR</sequence>
<protein>
    <submittedName>
        <fullName evidence="1">Uncharacterized protein</fullName>
    </submittedName>
</protein>
<accession>A0A3S4ZY63</accession>
<gene>
    <name evidence="1" type="ORF">PXEA_LOCUS8374</name>
</gene>
<organism evidence="1 2">
    <name type="scientific">Protopolystoma xenopodis</name>
    <dbReference type="NCBI Taxonomy" id="117903"/>
    <lineage>
        <taxon>Eukaryota</taxon>
        <taxon>Metazoa</taxon>
        <taxon>Spiralia</taxon>
        <taxon>Lophotrochozoa</taxon>
        <taxon>Platyhelminthes</taxon>
        <taxon>Monogenea</taxon>
        <taxon>Polyopisthocotylea</taxon>
        <taxon>Polystomatidea</taxon>
        <taxon>Polystomatidae</taxon>
        <taxon>Protopolystoma</taxon>
    </lineage>
</organism>
<dbReference type="Proteomes" id="UP000784294">
    <property type="component" value="Unassembled WGS sequence"/>
</dbReference>
<reference evidence="1" key="1">
    <citation type="submission" date="2018-11" db="EMBL/GenBank/DDBJ databases">
        <authorList>
            <consortium name="Pathogen Informatics"/>
        </authorList>
    </citation>
    <scope>NUCLEOTIDE SEQUENCE</scope>
</reference>
<evidence type="ECO:0000313" key="1">
    <source>
        <dbReference type="EMBL" id="VEL14934.1"/>
    </source>
</evidence>
<name>A0A3S4ZY63_9PLAT</name>
<keyword evidence="2" id="KW-1185">Reference proteome</keyword>
<evidence type="ECO:0000313" key="2">
    <source>
        <dbReference type="Proteomes" id="UP000784294"/>
    </source>
</evidence>